<evidence type="ECO:0000259" key="1">
    <source>
        <dbReference type="Pfam" id="PF01402"/>
    </source>
</evidence>
<dbReference type="SUPFAM" id="SSF47598">
    <property type="entry name" value="Ribbon-helix-helix"/>
    <property type="match status" value="1"/>
</dbReference>
<name>D5BY15_NITHN</name>
<dbReference type="RefSeq" id="WP_013033780.1">
    <property type="nucleotide sequence ID" value="NC_013960.1"/>
</dbReference>
<dbReference type="Pfam" id="PF01402">
    <property type="entry name" value="RHH_1"/>
    <property type="match status" value="1"/>
</dbReference>
<dbReference type="eggNOG" id="COG3905">
    <property type="taxonomic scope" value="Bacteria"/>
</dbReference>
<dbReference type="EMBL" id="CP001798">
    <property type="protein sequence ID" value="ADE15926.1"/>
    <property type="molecule type" value="Genomic_DNA"/>
</dbReference>
<dbReference type="Proteomes" id="UP000001844">
    <property type="component" value="Chromosome"/>
</dbReference>
<dbReference type="OrthoDB" id="5298181at2"/>
<gene>
    <name evidence="2" type="ordered locus">Nhal_2861</name>
</gene>
<keyword evidence="2" id="KW-0238">DNA-binding</keyword>
<dbReference type="InterPro" id="IPR052991">
    <property type="entry name" value="Non-func_TypeII_TA_Antitoxin"/>
</dbReference>
<keyword evidence="3" id="KW-1185">Reference proteome</keyword>
<dbReference type="STRING" id="472759.Nhal_2861"/>
<dbReference type="Gene3D" id="1.10.1220.10">
    <property type="entry name" value="Met repressor-like"/>
    <property type="match status" value="1"/>
</dbReference>
<dbReference type="GO" id="GO:0006355">
    <property type="term" value="P:regulation of DNA-templated transcription"/>
    <property type="evidence" value="ECO:0007669"/>
    <property type="project" value="InterPro"/>
</dbReference>
<dbReference type="AlphaFoldDB" id="D5BY15"/>
<protein>
    <submittedName>
        <fullName evidence="2">CopG domain protein DNA-binding domain protein</fullName>
    </submittedName>
</protein>
<dbReference type="CDD" id="cd22233">
    <property type="entry name" value="RHH_CopAso-like"/>
    <property type="match status" value="1"/>
</dbReference>
<evidence type="ECO:0000313" key="2">
    <source>
        <dbReference type="EMBL" id="ADE15926.1"/>
    </source>
</evidence>
<organism evidence="2 3">
    <name type="scientific">Nitrosococcus halophilus (strain Nc4)</name>
    <dbReference type="NCBI Taxonomy" id="472759"/>
    <lineage>
        <taxon>Bacteria</taxon>
        <taxon>Pseudomonadati</taxon>
        <taxon>Pseudomonadota</taxon>
        <taxon>Gammaproteobacteria</taxon>
        <taxon>Chromatiales</taxon>
        <taxon>Chromatiaceae</taxon>
        <taxon>Nitrosococcus</taxon>
    </lineage>
</organism>
<dbReference type="InterPro" id="IPR002145">
    <property type="entry name" value="CopG"/>
</dbReference>
<dbReference type="KEGG" id="nhl:Nhal_2861"/>
<reference evidence="3" key="1">
    <citation type="submission" date="2010-04" db="EMBL/GenBank/DDBJ databases">
        <title>Complete genome sequence of Nitrosococcus halophilus Nc4, a salt-adapted, aerobic obligate ammonia-oxidizing sulfur purple bacterium.</title>
        <authorList>
            <consortium name="US DOE Joint Genome Institute"/>
            <person name="Campbell M.A."/>
            <person name="Malfatti S.A."/>
            <person name="Chain P.S.G."/>
            <person name="Heidelberg J.F."/>
            <person name="Ward B.B."/>
            <person name="Klotz M.G."/>
        </authorList>
    </citation>
    <scope>NUCLEOTIDE SEQUENCE [LARGE SCALE GENOMIC DNA]</scope>
    <source>
        <strain evidence="3">Nc4</strain>
    </source>
</reference>
<proteinExistence type="predicted"/>
<accession>D5BY15</accession>
<dbReference type="InterPro" id="IPR013321">
    <property type="entry name" value="Arc_rbn_hlx_hlx"/>
</dbReference>
<dbReference type="HOGENOM" id="CLU_155311_5_3_6"/>
<dbReference type="PANTHER" id="PTHR40688">
    <property type="match status" value="1"/>
</dbReference>
<dbReference type="InterPro" id="IPR010985">
    <property type="entry name" value="Ribbon_hlx_hlx"/>
</dbReference>
<dbReference type="GO" id="GO:0003677">
    <property type="term" value="F:DNA binding"/>
    <property type="evidence" value="ECO:0007669"/>
    <property type="project" value="UniProtKB-KW"/>
</dbReference>
<dbReference type="PANTHER" id="PTHR40688:SF2">
    <property type="entry name" value="RIBBON-HELIX-HELIX PROTEIN COPG DOMAIN-CONTAINING PROTEIN"/>
    <property type="match status" value="1"/>
</dbReference>
<sequence length="88" mass="9980">MTSSTITIRTDPEIAKQITALAKAMERSRNWVIEDALKHYIEEQAWQVEGIRDAMMALDQGEGIAHEDVMVEMEALIEAKIRAHEGRT</sequence>
<evidence type="ECO:0000313" key="3">
    <source>
        <dbReference type="Proteomes" id="UP000001844"/>
    </source>
</evidence>
<feature type="domain" description="Ribbon-helix-helix protein CopG" evidence="1">
    <location>
        <begin position="6"/>
        <end position="43"/>
    </location>
</feature>